<accession>A0AAU8AHR1</accession>
<name>A0AAU8AHR1_9RHOB</name>
<proteinExistence type="predicted"/>
<reference evidence="1" key="1">
    <citation type="submission" date="2023-02" db="EMBL/GenBank/DDBJ databases">
        <title>Description and genomic characterization of Salipiger bruguierae sp. nov., isolated from the sediment of mangrove plant Bruguiera sexangula.</title>
        <authorList>
            <person name="Long M."/>
        </authorList>
    </citation>
    <scope>NUCLEOTIDE SEQUENCE</scope>
    <source>
        <strain evidence="1">H15</strain>
    </source>
</reference>
<dbReference type="AlphaFoldDB" id="A0AAU8AHR1"/>
<evidence type="ECO:0000313" key="1">
    <source>
        <dbReference type="EMBL" id="XCC93965.1"/>
    </source>
</evidence>
<dbReference type="RefSeq" id="WP_353472790.1">
    <property type="nucleotide sequence ID" value="NZ_CP123384.1"/>
</dbReference>
<organism evidence="1">
    <name type="scientific">Alloyangia sp. H15</name>
    <dbReference type="NCBI Taxonomy" id="3029062"/>
    <lineage>
        <taxon>Bacteria</taxon>
        <taxon>Pseudomonadati</taxon>
        <taxon>Pseudomonadota</taxon>
        <taxon>Alphaproteobacteria</taxon>
        <taxon>Rhodobacterales</taxon>
        <taxon>Roseobacteraceae</taxon>
        <taxon>Alloyangia</taxon>
    </lineage>
</organism>
<protein>
    <submittedName>
        <fullName evidence="1">Uncharacterized protein</fullName>
    </submittedName>
</protein>
<dbReference type="EMBL" id="CP123384">
    <property type="protein sequence ID" value="XCC93965.1"/>
    <property type="molecule type" value="Genomic_DNA"/>
</dbReference>
<gene>
    <name evidence="1" type="ORF">PVT71_01805</name>
</gene>
<sequence>MTFRHWILCIAAVLSLSAALGFLPRNSHPEAPGYELTRSLHHTEAQPRDALL</sequence>